<reference evidence="11 12" key="1">
    <citation type="submission" date="2024-11" db="EMBL/GenBank/DDBJ databases">
        <title>Chromosome-level genome assembly of the freshwater bivalve Anodonta woodiana.</title>
        <authorList>
            <person name="Chen X."/>
        </authorList>
    </citation>
    <scope>NUCLEOTIDE SEQUENCE [LARGE SCALE GENOMIC DNA]</scope>
    <source>
        <strain evidence="11">MN2024</strain>
        <tissue evidence="11">Gills</tissue>
    </source>
</reference>
<comment type="subcellular location">
    <subcellularLocation>
        <location evidence="1">Secreted</location>
    </subcellularLocation>
</comment>
<dbReference type="PANTHER" id="PTHR23097:SF181">
    <property type="entry name" value="CASPASE-8-LIKE"/>
    <property type="match status" value="1"/>
</dbReference>
<feature type="signal peptide" evidence="9">
    <location>
        <begin position="1"/>
        <end position="16"/>
    </location>
</feature>
<dbReference type="PROSITE" id="PS50050">
    <property type="entry name" value="TNFR_NGFR_2"/>
    <property type="match status" value="2"/>
</dbReference>
<organism evidence="11 12">
    <name type="scientific">Sinanodonta woodiana</name>
    <name type="common">Chinese pond mussel</name>
    <name type="synonym">Anodonta woodiana</name>
    <dbReference type="NCBI Taxonomy" id="1069815"/>
    <lineage>
        <taxon>Eukaryota</taxon>
        <taxon>Metazoa</taxon>
        <taxon>Spiralia</taxon>
        <taxon>Lophotrochozoa</taxon>
        <taxon>Mollusca</taxon>
        <taxon>Bivalvia</taxon>
        <taxon>Autobranchia</taxon>
        <taxon>Heteroconchia</taxon>
        <taxon>Palaeoheterodonta</taxon>
        <taxon>Unionida</taxon>
        <taxon>Unionoidea</taxon>
        <taxon>Unionidae</taxon>
        <taxon>Unioninae</taxon>
        <taxon>Sinanodonta</taxon>
    </lineage>
</organism>
<evidence type="ECO:0000256" key="4">
    <source>
        <dbReference type="ARBA" id="ARBA00022729"/>
    </source>
</evidence>
<dbReference type="SMART" id="SM00208">
    <property type="entry name" value="TNFR"/>
    <property type="match status" value="4"/>
</dbReference>
<evidence type="ECO:0000313" key="12">
    <source>
        <dbReference type="Proteomes" id="UP001634394"/>
    </source>
</evidence>
<evidence type="ECO:0000256" key="5">
    <source>
        <dbReference type="ARBA" id="ARBA00022737"/>
    </source>
</evidence>
<proteinExistence type="predicted"/>
<protein>
    <recommendedName>
        <fullName evidence="10">TNFR-Cys domain-containing protein</fullName>
    </recommendedName>
</protein>
<comment type="caution">
    <text evidence="11">The sequence shown here is derived from an EMBL/GenBank/DDBJ whole genome shotgun (WGS) entry which is preliminary data.</text>
</comment>
<dbReference type="EMBL" id="JBJQND010000011">
    <property type="protein sequence ID" value="KAL3861621.1"/>
    <property type="molecule type" value="Genomic_DNA"/>
</dbReference>
<keyword evidence="12" id="KW-1185">Reference proteome</keyword>
<keyword evidence="5" id="KW-0677">Repeat</keyword>
<evidence type="ECO:0000256" key="6">
    <source>
        <dbReference type="ARBA" id="ARBA00023157"/>
    </source>
</evidence>
<keyword evidence="7" id="KW-0325">Glycoprotein</keyword>
<dbReference type="Pfam" id="PF00020">
    <property type="entry name" value="TNFR_c6"/>
    <property type="match status" value="2"/>
</dbReference>
<dbReference type="Proteomes" id="UP001634394">
    <property type="component" value="Unassembled WGS sequence"/>
</dbReference>
<dbReference type="InterPro" id="IPR001368">
    <property type="entry name" value="TNFR/NGFR_Cys_rich_reg"/>
</dbReference>
<evidence type="ECO:0000256" key="3">
    <source>
        <dbReference type="ARBA" id="ARBA00022703"/>
    </source>
</evidence>
<name>A0ABD3VJ52_SINWO</name>
<evidence type="ECO:0000256" key="9">
    <source>
        <dbReference type="SAM" id="SignalP"/>
    </source>
</evidence>
<feature type="disulfide bond" evidence="8">
    <location>
        <begin position="55"/>
        <end position="70"/>
    </location>
</feature>
<evidence type="ECO:0000256" key="2">
    <source>
        <dbReference type="ARBA" id="ARBA00022525"/>
    </source>
</evidence>
<evidence type="ECO:0000313" key="11">
    <source>
        <dbReference type="EMBL" id="KAL3861621.1"/>
    </source>
</evidence>
<feature type="repeat" description="TNFR-Cys" evidence="8">
    <location>
        <begin position="54"/>
        <end position="96"/>
    </location>
</feature>
<gene>
    <name evidence="11" type="ORF">ACJMK2_007646</name>
</gene>
<dbReference type="SUPFAM" id="SSF57586">
    <property type="entry name" value="TNF receptor-like"/>
    <property type="match status" value="2"/>
</dbReference>
<dbReference type="PRINTS" id="PR01680">
    <property type="entry name" value="TNFACTORR6"/>
</dbReference>
<feature type="domain" description="TNFR-Cys" evidence="10">
    <location>
        <begin position="140"/>
        <end position="179"/>
    </location>
</feature>
<accession>A0ABD3VJ52</accession>
<keyword evidence="4 9" id="KW-0732">Signal</keyword>
<dbReference type="InterPro" id="IPR052459">
    <property type="entry name" value="TNFRSF_decoy_receptor"/>
</dbReference>
<evidence type="ECO:0000256" key="7">
    <source>
        <dbReference type="ARBA" id="ARBA00023180"/>
    </source>
</evidence>
<evidence type="ECO:0000259" key="10">
    <source>
        <dbReference type="PROSITE" id="PS50050"/>
    </source>
</evidence>
<feature type="domain" description="TNFR-Cys" evidence="10">
    <location>
        <begin position="54"/>
        <end position="96"/>
    </location>
</feature>
<keyword evidence="2" id="KW-0964">Secreted</keyword>
<dbReference type="Gene3D" id="2.10.50.10">
    <property type="entry name" value="Tumor Necrosis Factor Receptor, subunit A, domain 2"/>
    <property type="match status" value="3"/>
</dbReference>
<keyword evidence="3" id="KW-0053">Apoptosis</keyword>
<dbReference type="GO" id="GO:0005576">
    <property type="term" value="C:extracellular region"/>
    <property type="evidence" value="ECO:0007669"/>
    <property type="project" value="UniProtKB-SubCell"/>
</dbReference>
<dbReference type="PANTHER" id="PTHR23097">
    <property type="entry name" value="TUMOR NECROSIS FACTOR RECEPTOR SUPERFAMILY MEMBER"/>
    <property type="match status" value="1"/>
</dbReference>
<dbReference type="GO" id="GO:0006915">
    <property type="term" value="P:apoptotic process"/>
    <property type="evidence" value="ECO:0007669"/>
    <property type="project" value="UniProtKB-KW"/>
</dbReference>
<feature type="repeat" description="TNFR-Cys" evidence="8">
    <location>
        <begin position="140"/>
        <end position="179"/>
    </location>
</feature>
<comment type="caution">
    <text evidence="8">Lacks conserved residue(s) required for the propagation of feature annotation.</text>
</comment>
<evidence type="ECO:0000256" key="1">
    <source>
        <dbReference type="ARBA" id="ARBA00004613"/>
    </source>
</evidence>
<dbReference type="InterPro" id="IPR008063">
    <property type="entry name" value="Fas_rcpt"/>
</dbReference>
<sequence>MLQMIVSILIMAKTIGHPDCPMYTANRTSCFLCPPGYYKIRDCDENGTAASCMPCPAGTFQTSCSQATMCQPCDSYCPWFNSYIQANCTTTANLVCQCKPGYFFIDQGGGNGICKKHEQCPPGSGMSRPGTSMVDVLCSPCVSGKTYSNVSSSTQECQICSTCVSNVISPCTPYRNINCSAAIMTLTDYQSQPASSVIIAM</sequence>
<keyword evidence="6 8" id="KW-1015">Disulfide bond</keyword>
<dbReference type="AlphaFoldDB" id="A0ABD3VJ52"/>
<evidence type="ECO:0000256" key="8">
    <source>
        <dbReference type="PROSITE-ProRule" id="PRU00206"/>
    </source>
</evidence>
<dbReference type="PROSITE" id="PS00652">
    <property type="entry name" value="TNFR_NGFR_1"/>
    <property type="match status" value="2"/>
</dbReference>
<dbReference type="SMART" id="SM01411">
    <property type="entry name" value="Ephrin_rec_like"/>
    <property type="match status" value="2"/>
</dbReference>
<feature type="chain" id="PRO_5044882277" description="TNFR-Cys domain-containing protein" evidence="9">
    <location>
        <begin position="17"/>
        <end position="201"/>
    </location>
</feature>